<dbReference type="GO" id="GO:0004674">
    <property type="term" value="F:protein serine/threonine kinase activity"/>
    <property type="evidence" value="ECO:0007669"/>
    <property type="project" value="TreeGrafter"/>
</dbReference>
<dbReference type="OrthoDB" id="10252171at2759"/>
<dbReference type="PROSITE" id="PS00108">
    <property type="entry name" value="PROTEIN_KINASE_ST"/>
    <property type="match status" value="1"/>
</dbReference>
<evidence type="ECO:0000313" key="5">
    <source>
        <dbReference type="EMBL" id="KAH7325037.1"/>
    </source>
</evidence>
<comment type="caution">
    <text evidence="5">The sequence shown here is derived from an EMBL/GenBank/DDBJ whole genome shotgun (WGS) entry which is preliminary data.</text>
</comment>
<evidence type="ECO:0000313" key="6">
    <source>
        <dbReference type="Proteomes" id="UP000813444"/>
    </source>
</evidence>
<organism evidence="5 6">
    <name type="scientific">Stachybotrys elegans</name>
    <dbReference type="NCBI Taxonomy" id="80388"/>
    <lineage>
        <taxon>Eukaryota</taxon>
        <taxon>Fungi</taxon>
        <taxon>Dikarya</taxon>
        <taxon>Ascomycota</taxon>
        <taxon>Pezizomycotina</taxon>
        <taxon>Sordariomycetes</taxon>
        <taxon>Hypocreomycetidae</taxon>
        <taxon>Hypocreales</taxon>
        <taxon>Stachybotryaceae</taxon>
        <taxon>Stachybotrys</taxon>
    </lineage>
</organism>
<dbReference type="CDD" id="cd00180">
    <property type="entry name" value="PKc"/>
    <property type="match status" value="1"/>
</dbReference>
<dbReference type="InterPro" id="IPR053235">
    <property type="entry name" value="Ser_Thr_kinase"/>
</dbReference>
<dbReference type="InterPro" id="IPR011009">
    <property type="entry name" value="Kinase-like_dom_sf"/>
</dbReference>
<dbReference type="InterPro" id="IPR008271">
    <property type="entry name" value="Ser/Thr_kinase_AS"/>
</dbReference>
<feature type="domain" description="Protein kinase" evidence="4">
    <location>
        <begin position="158"/>
        <end position="432"/>
    </location>
</feature>
<dbReference type="Gene3D" id="3.30.200.20">
    <property type="entry name" value="Phosphorylase Kinase, domain 1"/>
    <property type="match status" value="1"/>
</dbReference>
<dbReference type="PANTHER" id="PTHR24361">
    <property type="entry name" value="MITOGEN-ACTIVATED KINASE KINASE KINASE"/>
    <property type="match status" value="1"/>
</dbReference>
<feature type="region of interest" description="Disordered" evidence="2">
    <location>
        <begin position="431"/>
        <end position="450"/>
    </location>
</feature>
<feature type="domain" description="FHA" evidence="3">
    <location>
        <begin position="57"/>
        <end position="105"/>
    </location>
</feature>
<dbReference type="InterPro" id="IPR000253">
    <property type="entry name" value="FHA_dom"/>
</dbReference>
<name>A0A8K0WUC0_9HYPO</name>
<dbReference type="SUPFAM" id="SSF49879">
    <property type="entry name" value="SMAD/FHA domain"/>
    <property type="match status" value="1"/>
</dbReference>
<keyword evidence="6" id="KW-1185">Reference proteome</keyword>
<dbReference type="EMBL" id="JAGPNK010000003">
    <property type="protein sequence ID" value="KAH7325037.1"/>
    <property type="molecule type" value="Genomic_DNA"/>
</dbReference>
<keyword evidence="5" id="KW-0808">Transferase</keyword>
<dbReference type="PROSITE" id="PS50006">
    <property type="entry name" value="FHA_DOMAIN"/>
    <property type="match status" value="1"/>
</dbReference>
<evidence type="ECO:0000259" key="3">
    <source>
        <dbReference type="PROSITE" id="PS50006"/>
    </source>
</evidence>
<dbReference type="SUPFAM" id="SSF56112">
    <property type="entry name" value="Protein kinase-like (PK-like)"/>
    <property type="match status" value="1"/>
</dbReference>
<dbReference type="Proteomes" id="UP000813444">
    <property type="component" value="Unassembled WGS sequence"/>
</dbReference>
<gene>
    <name evidence="5" type="ORF">B0I35DRAFT_497654</name>
</gene>
<comment type="similarity">
    <text evidence="1">Belongs to the protein kinase superfamily. CAMK Ser/Thr protein kinase family. CHEK2 subfamily.</text>
</comment>
<evidence type="ECO:0000256" key="1">
    <source>
        <dbReference type="ARBA" id="ARBA00005575"/>
    </source>
</evidence>
<dbReference type="InterPro" id="IPR008984">
    <property type="entry name" value="SMAD_FHA_dom_sf"/>
</dbReference>
<dbReference type="PROSITE" id="PS50011">
    <property type="entry name" value="PROTEIN_KINASE_DOM"/>
    <property type="match status" value="1"/>
</dbReference>
<sequence length="542" mass="59916">MPDNDLIARIFPHDSFGKASRIIELGENQAFAILESSSSNSHLALRFSQGPKTEHGFVFGKCGNSDITLGGEAPEADDYHLALTFDGHNRLVIKDFGTQNGTQVTYSGKGDKFRSDFTWIIGGHDFLNGNKTIVVSLGPKLEFRIEVNPQDATSAQYLDNVKQFHQGSKTTEARLLNRNIQKRRPISNNGAITPLDDPSNLKNHSEYYVKYWRKEASILQRLSHEHIVRLIKYTLDPKPQLFFEFVPNGTLLRPLEPFTSREYRQILCQCLSALEYLHGHEPPIVHRDVKSDNILVQSRGGGDIFVKLGDFGLSRDEADPTTACGNGRFKPPEMYIGLDSSNHADVYTSAVDIWSLGVTIFHCMGGLPHRGRDYYTANWPSEVVKTLRDHIAIDGSDAVCKFLQDKVILKPELRGSAKQCYERLRWDSGPWPQLQSQSQSQQRPAHDNAANPTSIMTMRLASDATAVTESGITTATESNATVFTGNGIATAMESDATVVPMSGVTTTTETSTSVIPPGAWYSLTHPLGVGSSVADFIAEQQK</sequence>
<dbReference type="SMART" id="SM00220">
    <property type="entry name" value="S_TKc"/>
    <property type="match status" value="1"/>
</dbReference>
<reference evidence="5" key="1">
    <citation type="journal article" date="2021" name="Nat. Commun.">
        <title>Genetic determinants of endophytism in the Arabidopsis root mycobiome.</title>
        <authorList>
            <person name="Mesny F."/>
            <person name="Miyauchi S."/>
            <person name="Thiergart T."/>
            <person name="Pickel B."/>
            <person name="Atanasova L."/>
            <person name="Karlsson M."/>
            <person name="Huettel B."/>
            <person name="Barry K.W."/>
            <person name="Haridas S."/>
            <person name="Chen C."/>
            <person name="Bauer D."/>
            <person name="Andreopoulos W."/>
            <person name="Pangilinan J."/>
            <person name="LaButti K."/>
            <person name="Riley R."/>
            <person name="Lipzen A."/>
            <person name="Clum A."/>
            <person name="Drula E."/>
            <person name="Henrissat B."/>
            <person name="Kohler A."/>
            <person name="Grigoriev I.V."/>
            <person name="Martin F.M."/>
            <person name="Hacquard S."/>
        </authorList>
    </citation>
    <scope>NUCLEOTIDE SEQUENCE</scope>
    <source>
        <strain evidence="5">MPI-CAGE-CH-0235</strain>
    </source>
</reference>
<dbReference type="GO" id="GO:0005737">
    <property type="term" value="C:cytoplasm"/>
    <property type="evidence" value="ECO:0007669"/>
    <property type="project" value="TreeGrafter"/>
</dbReference>
<keyword evidence="5" id="KW-0418">Kinase</keyword>
<dbReference type="Gene3D" id="1.10.510.10">
    <property type="entry name" value="Transferase(Phosphotransferase) domain 1"/>
    <property type="match status" value="1"/>
</dbReference>
<accession>A0A8K0WUC0</accession>
<protein>
    <submittedName>
        <fullName evidence="5">Kinase-like domain-containing protein</fullName>
    </submittedName>
</protein>
<dbReference type="AlphaFoldDB" id="A0A8K0WUC0"/>
<proteinExistence type="inferred from homology"/>
<evidence type="ECO:0000256" key="2">
    <source>
        <dbReference type="SAM" id="MobiDB-lite"/>
    </source>
</evidence>
<dbReference type="Pfam" id="PF00069">
    <property type="entry name" value="Pkinase"/>
    <property type="match status" value="1"/>
</dbReference>
<dbReference type="GO" id="GO:0005524">
    <property type="term" value="F:ATP binding"/>
    <property type="evidence" value="ECO:0007669"/>
    <property type="project" value="InterPro"/>
</dbReference>
<evidence type="ECO:0000259" key="4">
    <source>
        <dbReference type="PROSITE" id="PS50011"/>
    </source>
</evidence>
<dbReference type="InterPro" id="IPR000719">
    <property type="entry name" value="Prot_kinase_dom"/>
</dbReference>
<feature type="compositionally biased region" description="Low complexity" evidence="2">
    <location>
        <begin position="433"/>
        <end position="442"/>
    </location>
</feature>